<feature type="compositionally biased region" description="Basic and acidic residues" evidence="3">
    <location>
        <begin position="43"/>
        <end position="53"/>
    </location>
</feature>
<dbReference type="GO" id="GO:0046872">
    <property type="term" value="F:metal ion binding"/>
    <property type="evidence" value="ECO:0007669"/>
    <property type="project" value="UniProtKB-KW"/>
</dbReference>
<dbReference type="Pfam" id="PF13359">
    <property type="entry name" value="DDE_Tnp_4"/>
    <property type="match status" value="1"/>
</dbReference>
<organism evidence="5 6">
    <name type="scientific">Actinomadura namibiensis</name>
    <dbReference type="NCBI Taxonomy" id="182080"/>
    <lineage>
        <taxon>Bacteria</taxon>
        <taxon>Bacillati</taxon>
        <taxon>Actinomycetota</taxon>
        <taxon>Actinomycetes</taxon>
        <taxon>Streptosporangiales</taxon>
        <taxon>Thermomonosporaceae</taxon>
        <taxon>Actinomadura</taxon>
    </lineage>
</organism>
<feature type="domain" description="DDE Tnp4" evidence="4">
    <location>
        <begin position="15"/>
        <end position="97"/>
    </location>
</feature>
<sequence>MHHLSAARTWSVPRHLRTADLLVLADKGYQGLDEAILPYKGRGKPDSQKDANRSHARLRGPGECAGAQLKSWHILDKLGCCPHRAGHLAKAILVLQNRETATR</sequence>
<proteinExistence type="predicted"/>
<feature type="region of interest" description="Disordered" evidence="3">
    <location>
        <begin position="39"/>
        <end position="60"/>
    </location>
</feature>
<evidence type="ECO:0000256" key="1">
    <source>
        <dbReference type="ARBA" id="ARBA00001968"/>
    </source>
</evidence>
<dbReference type="InterPro" id="IPR027806">
    <property type="entry name" value="HARBI1_dom"/>
</dbReference>
<name>A0A7W3QQH4_ACTNM</name>
<comment type="caution">
    <text evidence="5">The sequence shown here is derived from an EMBL/GenBank/DDBJ whole genome shotgun (WGS) entry which is preliminary data.</text>
</comment>
<evidence type="ECO:0000313" key="5">
    <source>
        <dbReference type="EMBL" id="MBA8955647.1"/>
    </source>
</evidence>
<reference evidence="5 6" key="1">
    <citation type="submission" date="2020-08" db="EMBL/GenBank/DDBJ databases">
        <title>Genomic Encyclopedia of Type Strains, Phase IV (KMG-IV): sequencing the most valuable type-strain genomes for metagenomic binning, comparative biology and taxonomic classification.</title>
        <authorList>
            <person name="Goeker M."/>
        </authorList>
    </citation>
    <scope>NUCLEOTIDE SEQUENCE [LARGE SCALE GENOMIC DNA]</scope>
    <source>
        <strain evidence="5 6">DSM 44197</strain>
    </source>
</reference>
<evidence type="ECO:0000256" key="3">
    <source>
        <dbReference type="SAM" id="MobiDB-lite"/>
    </source>
</evidence>
<evidence type="ECO:0000313" key="6">
    <source>
        <dbReference type="Proteomes" id="UP000572680"/>
    </source>
</evidence>
<protein>
    <recommendedName>
        <fullName evidence="4">DDE Tnp4 domain-containing protein</fullName>
    </recommendedName>
</protein>
<evidence type="ECO:0000259" key="4">
    <source>
        <dbReference type="Pfam" id="PF13359"/>
    </source>
</evidence>
<dbReference type="Proteomes" id="UP000572680">
    <property type="component" value="Unassembled WGS sequence"/>
</dbReference>
<dbReference type="EMBL" id="JACJIA010000012">
    <property type="protein sequence ID" value="MBA8955647.1"/>
    <property type="molecule type" value="Genomic_DNA"/>
</dbReference>
<keyword evidence="2" id="KW-0479">Metal-binding</keyword>
<comment type="cofactor">
    <cofactor evidence="1">
        <name>a divalent metal cation</name>
        <dbReference type="ChEBI" id="CHEBI:60240"/>
    </cofactor>
</comment>
<accession>A0A7W3QQH4</accession>
<evidence type="ECO:0000256" key="2">
    <source>
        <dbReference type="ARBA" id="ARBA00022723"/>
    </source>
</evidence>
<gene>
    <name evidence="5" type="ORF">HNR61_007323</name>
</gene>
<dbReference type="AlphaFoldDB" id="A0A7W3QQH4"/>
<keyword evidence="6" id="KW-1185">Reference proteome</keyword>